<dbReference type="Pfam" id="PF18389">
    <property type="entry name" value="TrmO_C"/>
    <property type="match status" value="1"/>
</dbReference>
<evidence type="ECO:0000256" key="4">
    <source>
        <dbReference type="SAM" id="MobiDB-lite"/>
    </source>
</evidence>
<dbReference type="InterPro" id="IPR036414">
    <property type="entry name" value="YaeB_N_sf"/>
</dbReference>
<dbReference type="InterPro" id="IPR040372">
    <property type="entry name" value="YaeB-like"/>
</dbReference>
<dbReference type="CDD" id="cd09281">
    <property type="entry name" value="UPF0066"/>
    <property type="match status" value="1"/>
</dbReference>
<name>A0ABD2PDG1_9CUCU</name>
<dbReference type="InterPro" id="IPR036413">
    <property type="entry name" value="YaeB-like_sf"/>
</dbReference>
<dbReference type="InterPro" id="IPR041369">
    <property type="entry name" value="TrmO_C"/>
</dbReference>
<dbReference type="Gene3D" id="2.40.30.70">
    <property type="entry name" value="YaeB-like"/>
    <property type="match status" value="1"/>
</dbReference>
<dbReference type="NCBIfam" id="TIGR00104">
    <property type="entry name" value="tRNA_TsaA"/>
    <property type="match status" value="1"/>
</dbReference>
<reference evidence="6 7" key="1">
    <citation type="journal article" date="2021" name="BMC Biol.">
        <title>Horizontally acquired antibacterial genes associated with adaptive radiation of ladybird beetles.</title>
        <authorList>
            <person name="Li H.S."/>
            <person name="Tang X.F."/>
            <person name="Huang Y.H."/>
            <person name="Xu Z.Y."/>
            <person name="Chen M.L."/>
            <person name="Du X.Y."/>
            <person name="Qiu B.Y."/>
            <person name="Chen P.T."/>
            <person name="Zhang W."/>
            <person name="Slipinski A."/>
            <person name="Escalona H.E."/>
            <person name="Waterhouse R.M."/>
            <person name="Zwick A."/>
            <person name="Pang H."/>
        </authorList>
    </citation>
    <scope>NUCLEOTIDE SEQUENCE [LARGE SCALE GENOMIC DNA]</scope>
    <source>
        <strain evidence="6">SYSU2018</strain>
    </source>
</reference>
<dbReference type="EMBL" id="JABFTP020000185">
    <property type="protein sequence ID" value="KAL3288857.1"/>
    <property type="molecule type" value="Genomic_DNA"/>
</dbReference>
<protein>
    <recommendedName>
        <fullName evidence="5">TsaA-like domain-containing protein</fullName>
    </recommendedName>
</protein>
<feature type="region of interest" description="Disordered" evidence="4">
    <location>
        <begin position="301"/>
        <end position="333"/>
    </location>
</feature>
<accession>A0ABD2PDG1</accession>
<dbReference type="InterPro" id="IPR023370">
    <property type="entry name" value="TrmO-like_N"/>
</dbReference>
<evidence type="ECO:0000256" key="1">
    <source>
        <dbReference type="ARBA" id="ARBA00022691"/>
    </source>
</evidence>
<evidence type="ECO:0000256" key="2">
    <source>
        <dbReference type="ARBA" id="ARBA00033753"/>
    </source>
</evidence>
<evidence type="ECO:0000256" key="3">
    <source>
        <dbReference type="SAM" id="Coils"/>
    </source>
</evidence>
<evidence type="ECO:0000313" key="6">
    <source>
        <dbReference type="EMBL" id="KAL3288857.1"/>
    </source>
</evidence>
<evidence type="ECO:0000313" key="7">
    <source>
        <dbReference type="Proteomes" id="UP001516400"/>
    </source>
</evidence>
<evidence type="ECO:0000259" key="5">
    <source>
        <dbReference type="PROSITE" id="PS51668"/>
    </source>
</evidence>
<feature type="domain" description="TsaA-like" evidence="5">
    <location>
        <begin position="85"/>
        <end position="223"/>
    </location>
</feature>
<proteinExistence type="inferred from homology"/>
<feature type="compositionally biased region" description="Basic and acidic residues" evidence="4">
    <location>
        <begin position="231"/>
        <end position="242"/>
    </location>
</feature>
<dbReference type="PROSITE" id="PS51668">
    <property type="entry name" value="TSAA_2"/>
    <property type="match status" value="1"/>
</dbReference>
<comment type="similarity">
    <text evidence="2">Belongs to the tRNA methyltransferase O family.</text>
</comment>
<comment type="caution">
    <text evidence="6">The sequence shown here is derived from an EMBL/GenBank/DDBJ whole genome shotgun (WGS) entry which is preliminary data.</text>
</comment>
<dbReference type="PANTHER" id="PTHR12818:SF0">
    <property type="entry name" value="TRNA (ADENINE(37)-N6)-METHYLTRANSFERASE"/>
    <property type="match status" value="1"/>
</dbReference>
<organism evidence="6 7">
    <name type="scientific">Cryptolaemus montrouzieri</name>
    <dbReference type="NCBI Taxonomy" id="559131"/>
    <lineage>
        <taxon>Eukaryota</taxon>
        <taxon>Metazoa</taxon>
        <taxon>Ecdysozoa</taxon>
        <taxon>Arthropoda</taxon>
        <taxon>Hexapoda</taxon>
        <taxon>Insecta</taxon>
        <taxon>Pterygota</taxon>
        <taxon>Neoptera</taxon>
        <taxon>Endopterygota</taxon>
        <taxon>Coleoptera</taxon>
        <taxon>Polyphaga</taxon>
        <taxon>Cucujiformia</taxon>
        <taxon>Coccinelloidea</taxon>
        <taxon>Coccinellidae</taxon>
        <taxon>Scymninae</taxon>
        <taxon>Scymnini</taxon>
        <taxon>Cryptolaemus</taxon>
    </lineage>
</organism>
<feature type="coiled-coil region" evidence="3">
    <location>
        <begin position="10"/>
        <end position="44"/>
    </location>
</feature>
<dbReference type="SUPFAM" id="SSF118196">
    <property type="entry name" value="YaeB-like"/>
    <property type="match status" value="1"/>
</dbReference>
<sequence length="451" mass="50931">MAGSKSVCDLAYLENQLNLARSEINNLRQQLRVLNRIHQKECDEIIKKMNKFRCSNCVDNTTANEINKASSLKRSSRLDAYSMNLKCIGLIHTQFPSKRGTPRQPTICSDAVGKLVLNNDVFTNPHHALQGLEQFSHMWIIFHFHQTESTHMPAKVSPPRLDGLRMGVFGTRSPHRPSPLGLSLVRINQISENVIYFSGVDMIDQTPVVDIKPYIPQYDSPIPMSSFHPEPALHEKPDDEPIRPPSGDGEPTDDNYRSNEQSVIDNNEIRTLVGEENERNNIVPGATDSETSRYMTYETIRSSSRMGEREAPDGEEEGSDAISRIPVNSNSSSLVQPVNVTEPFRLPVRIPGWVENPIVPTLRVHFKMPADIQLRQLGTEGDEKKKIITNVLSEDPRSVYLRERQRDCPYVFRIADLHVSCGFNDEEQTVFVFQVVKSDGGEHNEETSSLS</sequence>
<gene>
    <name evidence="6" type="ORF">HHI36_003304</name>
</gene>
<feature type="region of interest" description="Disordered" evidence="4">
    <location>
        <begin position="220"/>
        <end position="287"/>
    </location>
</feature>
<dbReference type="Proteomes" id="UP001516400">
    <property type="component" value="Unassembled WGS sequence"/>
</dbReference>
<keyword evidence="7" id="KW-1185">Reference proteome</keyword>
<keyword evidence="3" id="KW-0175">Coiled coil</keyword>
<dbReference type="AlphaFoldDB" id="A0ABD2PDG1"/>
<dbReference type="PANTHER" id="PTHR12818">
    <property type="entry name" value="TRNA (ADENINE(37)-N6)-METHYLTRANSFERASE"/>
    <property type="match status" value="1"/>
</dbReference>
<dbReference type="Gene3D" id="3.30.2310.10">
    <property type="entry name" value="YaeB-like"/>
    <property type="match status" value="1"/>
</dbReference>
<keyword evidence="1" id="KW-0949">S-adenosyl-L-methionine</keyword>
<dbReference type="Pfam" id="PF01980">
    <property type="entry name" value="TrmO_N"/>
    <property type="match status" value="1"/>
</dbReference>